<organism evidence="11 12">
    <name type="scientific">Homarus americanus</name>
    <name type="common">American lobster</name>
    <dbReference type="NCBI Taxonomy" id="6706"/>
    <lineage>
        <taxon>Eukaryota</taxon>
        <taxon>Metazoa</taxon>
        <taxon>Ecdysozoa</taxon>
        <taxon>Arthropoda</taxon>
        <taxon>Crustacea</taxon>
        <taxon>Multicrustacea</taxon>
        <taxon>Malacostraca</taxon>
        <taxon>Eumalacostraca</taxon>
        <taxon>Eucarida</taxon>
        <taxon>Decapoda</taxon>
        <taxon>Pleocyemata</taxon>
        <taxon>Astacidea</taxon>
        <taxon>Nephropoidea</taxon>
        <taxon>Nephropidae</taxon>
        <taxon>Homarus</taxon>
    </lineage>
</organism>
<feature type="repeat" description="Cys-rich GLG1" evidence="8">
    <location>
        <begin position="648"/>
        <end position="708"/>
    </location>
</feature>
<accession>A0A8J5KFI0</accession>
<feature type="transmembrane region" description="Helical" evidence="9">
    <location>
        <begin position="1065"/>
        <end position="1085"/>
    </location>
</feature>
<dbReference type="Proteomes" id="UP000747542">
    <property type="component" value="Unassembled WGS sequence"/>
</dbReference>
<dbReference type="EMBL" id="JAHLQT010014894">
    <property type="protein sequence ID" value="KAG7170035.1"/>
    <property type="molecule type" value="Genomic_DNA"/>
</dbReference>
<feature type="signal peptide" evidence="10">
    <location>
        <begin position="1"/>
        <end position="20"/>
    </location>
</feature>
<evidence type="ECO:0000313" key="12">
    <source>
        <dbReference type="Proteomes" id="UP000747542"/>
    </source>
</evidence>
<keyword evidence="12" id="KW-1185">Reference proteome</keyword>
<keyword evidence="2 9" id="KW-0812">Transmembrane</keyword>
<dbReference type="GO" id="GO:0017134">
    <property type="term" value="F:fibroblast growth factor binding"/>
    <property type="evidence" value="ECO:0007669"/>
    <property type="project" value="TreeGrafter"/>
</dbReference>
<evidence type="ECO:0000256" key="7">
    <source>
        <dbReference type="ARBA" id="ARBA00023180"/>
    </source>
</evidence>
<reference evidence="11" key="1">
    <citation type="journal article" date="2021" name="Sci. Adv.">
        <title>The American lobster genome reveals insights on longevity, neural, and immune adaptations.</title>
        <authorList>
            <person name="Polinski J.M."/>
            <person name="Zimin A.V."/>
            <person name="Clark K.F."/>
            <person name="Kohn A.B."/>
            <person name="Sadowski N."/>
            <person name="Timp W."/>
            <person name="Ptitsyn A."/>
            <person name="Khanna P."/>
            <person name="Romanova D.Y."/>
            <person name="Williams P."/>
            <person name="Greenwood S.J."/>
            <person name="Moroz L.L."/>
            <person name="Walt D.R."/>
            <person name="Bodnar A.G."/>
        </authorList>
    </citation>
    <scope>NUCLEOTIDE SEQUENCE</scope>
    <source>
        <strain evidence="11">GMGI-L3</strain>
    </source>
</reference>
<dbReference type="Pfam" id="PF00839">
    <property type="entry name" value="Cys_rich_FGFR"/>
    <property type="match status" value="14"/>
</dbReference>
<keyword evidence="7" id="KW-0325">Glycoprotein</keyword>
<evidence type="ECO:0000256" key="1">
    <source>
        <dbReference type="ARBA" id="ARBA00004479"/>
    </source>
</evidence>
<sequence>MKWLVGAGVWLVLLYGCAVADTRVDQPAALPQPKKSTVVKLVDEEDCREDIRRLCKDDVRNNFARDLQEVINDKCNHLLWNYKMNLTRSGRIEELAKDVCETELKHFHECEADSSPGHIISCMTDRMDQIKDERCHQYILRLAAIVFSDFHYVKNMVNDCRGDIENFKCGRVDPAREGQPHSQGSTIECLTKHATNLDSSCHKQILRLSELQSDDFHLDRALFFACREDREKFCGNIRSGEGRVYKCLMKHKTERGMSKECVDQISRRQQLTVQDYRVNRGIVRACRSAITENSCRKGTSDSIVEVKLSKILLCLEEALQKGVTIDGACKDEMLAHRQQLMEDFKLSPELMSQCKVEITKFCNDGIETGGRTLHCLMKHIRSRNSRSQVSVECRNELEAVIKASDAGEDWRVDPVLHEACLPMVESTCKDVRGGNARVMRCLMRHIDSSEMPQACEAALLEIQYFVSRDWKLDPQLHMACVNDAIKLCNAKKDWAASTQNTNVQRGVQVLPCLFRYVYHPKPHLRLSSNCMQEVQRVMHERAAYVDLHPEIEMVCMEQLAHFCSEHTGPGEEIACLQDNLEQITREDCKNAVGNYTEAEAKDTRLNSQLTVQCAAAIPEMCKGEAQPGSEDGALMDCLIRHKHAEKMKHYPKCRAVIEHFQLISMKDYTFSPRFKESCQGDVASLCRPKPKNKADVIDCLSTLVRNDIINDNDHQVTKLCRQQLRQQLVQRHENAKLDPRLQQKCREDINKFCKDVTYGRGVILECLRSHKRELEKPCHELLFAREQEEQQDPSTDVVLVTSCKQMITQYCHDVNPEKLLYCLKANKEEPNFDGHCRTIVIRRMVEQTTDARLNPDLLRACRRDMAKFCFSLFEREKTSSTELNGLLTECLKEQLPGRKLSSTCKIQILSVARTAALNYKMDPILLDKCKTDMSVLCREFLTDDSGGHMLECLKLSFDHNKIKSDECRLHVAHIIETQRADIHVDPVLNEACGIDDNKYCDDIENGHHLACLLDVLERNPNGLKTECREKLRERREMFNAALKLTNVRSIGDLVGHVSNSPERNYFLLVMITTVGIIFVGGLFCGRATKRYKLLKDR</sequence>
<feature type="repeat" description="Cys-rich GLG1" evidence="8">
    <location>
        <begin position="962"/>
        <end position="1020"/>
    </location>
</feature>
<feature type="repeat" description="Cys-rich GLG1" evidence="8">
    <location>
        <begin position="196"/>
        <end position="256"/>
    </location>
</feature>
<dbReference type="PROSITE" id="PS51289">
    <property type="entry name" value="GLG1_C_RICH"/>
    <property type="match status" value="8"/>
</dbReference>
<comment type="subcellular location">
    <subcellularLocation>
        <location evidence="1">Membrane</location>
        <topology evidence="1">Single-pass type I membrane protein</topology>
    </subcellularLocation>
</comment>
<evidence type="ECO:0000256" key="9">
    <source>
        <dbReference type="SAM" id="Phobius"/>
    </source>
</evidence>
<dbReference type="PANTHER" id="PTHR11884:SF1">
    <property type="entry name" value="GOLGI APPARATUS PROTEIN 1"/>
    <property type="match status" value="1"/>
</dbReference>
<feature type="chain" id="PRO_5035241020" evidence="10">
    <location>
        <begin position="21"/>
        <end position="1097"/>
    </location>
</feature>
<feature type="repeat" description="Cys-rich GLG1" evidence="8">
    <location>
        <begin position="388"/>
        <end position="450"/>
    </location>
</feature>
<evidence type="ECO:0000256" key="2">
    <source>
        <dbReference type="ARBA" id="ARBA00022692"/>
    </source>
</evidence>
<evidence type="ECO:0000313" key="11">
    <source>
        <dbReference type="EMBL" id="KAG7170035.1"/>
    </source>
</evidence>
<keyword evidence="6 9" id="KW-0472">Membrane</keyword>
<evidence type="ECO:0000256" key="3">
    <source>
        <dbReference type="ARBA" id="ARBA00022729"/>
    </source>
</evidence>
<keyword evidence="5 9" id="KW-1133">Transmembrane helix</keyword>
<dbReference type="InterPro" id="IPR001893">
    <property type="entry name" value="Cys-rich_GLG1_repeat"/>
</dbReference>
<dbReference type="GO" id="GO:0000139">
    <property type="term" value="C:Golgi membrane"/>
    <property type="evidence" value="ECO:0007669"/>
    <property type="project" value="InterPro"/>
</dbReference>
<comment type="caution">
    <text evidence="11">The sequence shown here is derived from an EMBL/GenBank/DDBJ whole genome shotgun (WGS) entry which is preliminary data.</text>
</comment>
<dbReference type="PANTHER" id="PTHR11884">
    <property type="entry name" value="SELECTIN LIGAND RELATED"/>
    <property type="match status" value="1"/>
</dbReference>
<feature type="repeat" description="Cys-rich GLG1" evidence="8">
    <location>
        <begin position="525"/>
        <end position="584"/>
    </location>
</feature>
<proteinExistence type="predicted"/>
<evidence type="ECO:0000256" key="5">
    <source>
        <dbReference type="ARBA" id="ARBA00022989"/>
    </source>
</evidence>
<dbReference type="InterPro" id="IPR017873">
    <property type="entry name" value="Cys-rich_GLG1_repeat_euk"/>
</dbReference>
<evidence type="ECO:0000256" key="8">
    <source>
        <dbReference type="PROSITE-ProRule" id="PRU00622"/>
    </source>
</evidence>
<evidence type="ECO:0000256" key="6">
    <source>
        <dbReference type="ARBA" id="ARBA00023136"/>
    </source>
</evidence>
<feature type="repeat" description="Cys-rich GLG1" evidence="8">
    <location>
        <begin position="324"/>
        <end position="384"/>
    </location>
</feature>
<keyword evidence="3 10" id="KW-0732">Signal</keyword>
<feature type="repeat" description="Cys-rich GLG1" evidence="8">
    <location>
        <begin position="715"/>
        <end position="775"/>
    </location>
</feature>
<evidence type="ECO:0000256" key="4">
    <source>
        <dbReference type="ARBA" id="ARBA00022737"/>
    </source>
</evidence>
<evidence type="ECO:0000256" key="10">
    <source>
        <dbReference type="SAM" id="SignalP"/>
    </source>
</evidence>
<gene>
    <name evidence="11" type="primary">GLG1-L</name>
    <name evidence="11" type="ORF">Hamer_G012257</name>
</gene>
<dbReference type="InterPro" id="IPR039728">
    <property type="entry name" value="GLG1"/>
</dbReference>
<dbReference type="AlphaFoldDB" id="A0A8J5KFI0"/>
<feature type="repeat" description="Cys-rich GLG1" evidence="8">
    <location>
        <begin position="899"/>
        <end position="961"/>
    </location>
</feature>
<protein>
    <submittedName>
        <fullName evidence="11">Golgi apparatus protein 1-like</fullName>
    </submittedName>
</protein>
<name>A0A8J5KFI0_HOMAM</name>
<keyword evidence="4" id="KW-0677">Repeat</keyword>
<dbReference type="PROSITE" id="PS51257">
    <property type="entry name" value="PROKAR_LIPOPROTEIN"/>
    <property type="match status" value="1"/>
</dbReference>